<comment type="similarity">
    <text evidence="2 10">Belongs to the YscJ lipoprotein family.</text>
</comment>
<dbReference type="Gene3D" id="3.30.300.30">
    <property type="match status" value="1"/>
</dbReference>
<evidence type="ECO:0000256" key="1">
    <source>
        <dbReference type="ARBA" id="ARBA00004459"/>
    </source>
</evidence>
<dbReference type="EMBL" id="CAKLDM010000001">
    <property type="protein sequence ID" value="CAH0535963.1"/>
    <property type="molecule type" value="Genomic_DNA"/>
</dbReference>
<comment type="subcellular location">
    <subcellularLocation>
        <location evidence="1">Cell outer membrane</location>
        <topology evidence="1">Lipid-anchor</topology>
    </subcellularLocation>
</comment>
<name>A0ABM8ZYJ1_9VIBR</name>
<keyword evidence="10" id="KW-1133">Transmembrane helix</keyword>
<dbReference type="PANTHER" id="PTHR30046">
    <property type="entry name" value="FLAGELLAR M-RING PROTEIN"/>
    <property type="match status" value="1"/>
</dbReference>
<evidence type="ECO:0000259" key="11">
    <source>
        <dbReference type="Pfam" id="PF01514"/>
    </source>
</evidence>
<gene>
    <name evidence="12" type="ORF">VMF7928_00073</name>
</gene>
<keyword evidence="3" id="KW-0813">Transport</keyword>
<dbReference type="Proteomes" id="UP000838748">
    <property type="component" value="Unassembled WGS sequence"/>
</dbReference>
<evidence type="ECO:0000256" key="3">
    <source>
        <dbReference type="ARBA" id="ARBA00022448"/>
    </source>
</evidence>
<feature type="transmembrane region" description="Helical" evidence="10">
    <location>
        <begin position="215"/>
        <end position="236"/>
    </location>
</feature>
<dbReference type="InterPro" id="IPR006182">
    <property type="entry name" value="FliF_N_dom"/>
</dbReference>
<dbReference type="NCBIfam" id="TIGR02544">
    <property type="entry name" value="III_secr_YscJ"/>
    <property type="match status" value="1"/>
</dbReference>
<dbReference type="RefSeq" id="WP_237359492.1">
    <property type="nucleotide sequence ID" value="NZ_CAKLDM010000001.1"/>
</dbReference>
<accession>A0ABM8ZYJ1</accession>
<evidence type="ECO:0000256" key="2">
    <source>
        <dbReference type="ARBA" id="ARBA00009509"/>
    </source>
</evidence>
<dbReference type="PROSITE" id="PS51257">
    <property type="entry name" value="PROKAR_LIPOPROTEIN"/>
    <property type="match status" value="1"/>
</dbReference>
<proteinExistence type="inferred from homology"/>
<feature type="domain" description="Flagellar M-ring N-terminal" evidence="11">
    <location>
        <begin position="22"/>
        <end position="188"/>
    </location>
</feature>
<dbReference type="InterPro" id="IPR003282">
    <property type="entry name" value="T3SS_SctJ"/>
</dbReference>
<dbReference type="PANTHER" id="PTHR30046:SF3">
    <property type="entry name" value="SECRETION SYSTEM APPARATUS LIPOPROTEIN SSAJ"/>
    <property type="match status" value="1"/>
</dbReference>
<keyword evidence="8 10" id="KW-0998">Cell outer membrane</keyword>
<reference evidence="12" key="1">
    <citation type="submission" date="2021-11" db="EMBL/GenBank/DDBJ databases">
        <authorList>
            <person name="Rodrigo-Torres L."/>
            <person name="Arahal R. D."/>
            <person name="Lucena T."/>
        </authorList>
    </citation>
    <scope>NUCLEOTIDE SEQUENCE</scope>
    <source>
        <strain evidence="12">CECT 7928</strain>
    </source>
</reference>
<evidence type="ECO:0000256" key="4">
    <source>
        <dbReference type="ARBA" id="ARBA00022729"/>
    </source>
</evidence>
<evidence type="ECO:0000256" key="7">
    <source>
        <dbReference type="ARBA" id="ARBA00023139"/>
    </source>
</evidence>
<dbReference type="InterPro" id="IPR045851">
    <property type="entry name" value="AMP-bd_C_sf"/>
</dbReference>
<sequence length="241" mass="26985">MKSVRVRWSLLLVVLLLVGCKENLYNNLPEEEANQMLALLMLNHIHATKQVDKNGEVTLEVDKQQFINAVEILRQHGFPRRKRVNINDVFPSGQLVTSPEQEKAKMNYLKEQQLEQMLSDMDGVIESSVSIAADKADDTGKQETAPSAAVLIKYSPEINISVYRDQIKSLIHDSIPGISYDNISIMMTPAAFRYRPKEPVQSKPSFAFGMNMDQVILYTGVGGAVFALAGICSLLFGRRSR</sequence>
<dbReference type="Pfam" id="PF01514">
    <property type="entry name" value="YscJ_FliF"/>
    <property type="match status" value="1"/>
</dbReference>
<dbReference type="Gene3D" id="3.30.70.1530">
    <property type="entry name" value="Hypothetical protein rpa1041"/>
    <property type="match status" value="1"/>
</dbReference>
<keyword evidence="13" id="KW-1185">Reference proteome</keyword>
<keyword evidence="5" id="KW-0653">Protein transport</keyword>
<evidence type="ECO:0000256" key="8">
    <source>
        <dbReference type="ARBA" id="ARBA00023237"/>
    </source>
</evidence>
<dbReference type="InterPro" id="IPR043427">
    <property type="entry name" value="YscJ/FliF"/>
</dbReference>
<keyword evidence="7 10" id="KW-0564">Palmitate</keyword>
<protein>
    <recommendedName>
        <fullName evidence="10">Lipoprotein</fullName>
    </recommendedName>
</protein>
<dbReference type="PRINTS" id="PR01338">
    <property type="entry name" value="TYPE3OMKPROT"/>
</dbReference>
<organism evidence="12 13">
    <name type="scientific">Vibrio marisflavi CECT 7928</name>
    <dbReference type="NCBI Taxonomy" id="634439"/>
    <lineage>
        <taxon>Bacteria</taxon>
        <taxon>Pseudomonadati</taxon>
        <taxon>Pseudomonadota</taxon>
        <taxon>Gammaproteobacteria</taxon>
        <taxon>Vibrionales</taxon>
        <taxon>Vibrionaceae</taxon>
        <taxon>Vibrio</taxon>
    </lineage>
</organism>
<keyword evidence="10" id="KW-0812">Transmembrane</keyword>
<evidence type="ECO:0000313" key="12">
    <source>
        <dbReference type="EMBL" id="CAH0535963.1"/>
    </source>
</evidence>
<evidence type="ECO:0000313" key="13">
    <source>
        <dbReference type="Proteomes" id="UP000838748"/>
    </source>
</evidence>
<evidence type="ECO:0000256" key="10">
    <source>
        <dbReference type="RuleBase" id="RU364102"/>
    </source>
</evidence>
<evidence type="ECO:0000256" key="5">
    <source>
        <dbReference type="ARBA" id="ARBA00022927"/>
    </source>
</evidence>
<keyword evidence="6 10" id="KW-0472">Membrane</keyword>
<comment type="caution">
    <text evidence="12">The sequence shown here is derived from an EMBL/GenBank/DDBJ whole genome shotgun (WGS) entry which is preliminary data.</text>
</comment>
<evidence type="ECO:0000256" key="6">
    <source>
        <dbReference type="ARBA" id="ARBA00023136"/>
    </source>
</evidence>
<keyword evidence="4 10" id="KW-0732">Signal</keyword>
<evidence type="ECO:0000256" key="9">
    <source>
        <dbReference type="ARBA" id="ARBA00023288"/>
    </source>
</evidence>
<keyword evidence="9 10" id="KW-0449">Lipoprotein</keyword>